<dbReference type="EMBL" id="JAUKUC010000001">
    <property type="protein sequence ID" value="MDO1513349.1"/>
    <property type="molecule type" value="Genomic_DNA"/>
</dbReference>
<gene>
    <name evidence="1" type="ORF">Q2T41_11845</name>
</gene>
<accession>A0ABT8RQZ5</accession>
<evidence type="ECO:0000313" key="2">
    <source>
        <dbReference type="Proteomes" id="UP001168579"/>
    </source>
</evidence>
<organism evidence="1 2">
    <name type="scientific">Maribacter confluentis</name>
    <dbReference type="NCBI Taxonomy" id="1656093"/>
    <lineage>
        <taxon>Bacteria</taxon>
        <taxon>Pseudomonadati</taxon>
        <taxon>Bacteroidota</taxon>
        <taxon>Flavobacteriia</taxon>
        <taxon>Flavobacteriales</taxon>
        <taxon>Flavobacteriaceae</taxon>
        <taxon>Maribacter</taxon>
    </lineage>
</organism>
<name>A0ABT8RQZ5_9FLAO</name>
<evidence type="ECO:0000313" key="1">
    <source>
        <dbReference type="EMBL" id="MDO1513349.1"/>
    </source>
</evidence>
<dbReference type="RefSeq" id="WP_304436270.1">
    <property type="nucleotide sequence ID" value="NZ_JAUKUC010000001.1"/>
</dbReference>
<sequence length="41" mass="4746">MKSIKLVLFSIALLIMHLVLKGSSLHIKNRFFKKREAALHL</sequence>
<reference evidence="1" key="1">
    <citation type="journal article" date="2014" name="Int. J. Syst. Evol. Microbiol.">
        <title>Complete genome of a new Firmicutes species belonging to the dominant human colonic microbiota ('Ruminococcus bicirculans') reveals two chromosomes and a selective capacity to utilize plant glucans.</title>
        <authorList>
            <consortium name="NISC Comparative Sequencing Program"/>
            <person name="Wegmann U."/>
            <person name="Louis P."/>
            <person name="Goesmann A."/>
            <person name="Henrissat B."/>
            <person name="Duncan S.H."/>
            <person name="Flint H.J."/>
        </authorList>
    </citation>
    <scope>NUCLEOTIDE SEQUENCE</scope>
    <source>
        <strain evidence="1">CECT 8869</strain>
    </source>
</reference>
<protein>
    <submittedName>
        <fullName evidence="1">Uncharacterized protein</fullName>
    </submittedName>
</protein>
<proteinExistence type="predicted"/>
<comment type="caution">
    <text evidence="1">The sequence shown here is derived from an EMBL/GenBank/DDBJ whole genome shotgun (WGS) entry which is preliminary data.</text>
</comment>
<reference evidence="1" key="2">
    <citation type="submission" date="2023-06" db="EMBL/GenBank/DDBJ databases">
        <authorList>
            <person name="Lucena T."/>
            <person name="Sun Q."/>
        </authorList>
    </citation>
    <scope>NUCLEOTIDE SEQUENCE</scope>
    <source>
        <strain evidence="1">CECT 8869</strain>
    </source>
</reference>
<dbReference type="Proteomes" id="UP001168579">
    <property type="component" value="Unassembled WGS sequence"/>
</dbReference>
<keyword evidence="2" id="KW-1185">Reference proteome</keyword>